<dbReference type="AlphaFoldDB" id="A0A4R1RG21"/>
<protein>
    <submittedName>
        <fullName evidence="1">Uncharacterized protein</fullName>
    </submittedName>
</protein>
<dbReference type="EMBL" id="SLUP01000006">
    <property type="protein sequence ID" value="TCL64876.1"/>
    <property type="molecule type" value="Genomic_DNA"/>
</dbReference>
<keyword evidence="2" id="KW-1185">Reference proteome</keyword>
<name>A0A4R1RG21_9FLAO</name>
<accession>A0A4R1RG21</accession>
<reference evidence="1 2" key="1">
    <citation type="submission" date="2019-03" db="EMBL/GenBank/DDBJ databases">
        <title>Genomic Encyclopedia of Type Strains, Phase IV (KMG-IV): sequencing the most valuable type-strain genomes for metagenomic binning, comparative biology and taxonomic classification.</title>
        <authorList>
            <person name="Goeker M."/>
        </authorList>
    </citation>
    <scope>NUCLEOTIDE SEQUENCE [LARGE SCALE GENOMIC DNA]</scope>
    <source>
        <strain evidence="1 2">DSM 18792</strain>
    </source>
</reference>
<gene>
    <name evidence="1" type="ORF">EV196_10664</name>
</gene>
<dbReference type="RefSeq" id="WP_132218156.1">
    <property type="nucleotide sequence ID" value="NZ_OX156936.1"/>
</dbReference>
<organism evidence="1 2">
    <name type="scientific">Mariniflexile fucanivorans</name>
    <dbReference type="NCBI Taxonomy" id="264023"/>
    <lineage>
        <taxon>Bacteria</taxon>
        <taxon>Pseudomonadati</taxon>
        <taxon>Bacteroidota</taxon>
        <taxon>Flavobacteriia</taxon>
        <taxon>Flavobacteriales</taxon>
        <taxon>Flavobacteriaceae</taxon>
        <taxon>Mariniflexile</taxon>
    </lineage>
</organism>
<evidence type="ECO:0000313" key="2">
    <source>
        <dbReference type="Proteomes" id="UP000295455"/>
    </source>
</evidence>
<proteinExistence type="predicted"/>
<comment type="caution">
    <text evidence="1">The sequence shown here is derived from an EMBL/GenBank/DDBJ whole genome shotgun (WGS) entry which is preliminary data.</text>
</comment>
<sequence length="77" mass="9344">MFYYKSNRKTSKLEVSVQQSFSEMDFERMVFFIETFIEDLNDSVIFNVLPELHEYLQYEINIHNQQLPKYNIIVNLA</sequence>
<dbReference type="Proteomes" id="UP000295455">
    <property type="component" value="Unassembled WGS sequence"/>
</dbReference>
<evidence type="ECO:0000313" key="1">
    <source>
        <dbReference type="EMBL" id="TCL64876.1"/>
    </source>
</evidence>